<protein>
    <recommendedName>
        <fullName evidence="1">RNase H type-1 domain-containing protein</fullName>
    </recommendedName>
</protein>
<organism evidence="2 3">
    <name type="scientific">Gossypium laxum</name>
    <dbReference type="NCBI Taxonomy" id="34288"/>
    <lineage>
        <taxon>Eukaryota</taxon>
        <taxon>Viridiplantae</taxon>
        <taxon>Streptophyta</taxon>
        <taxon>Embryophyta</taxon>
        <taxon>Tracheophyta</taxon>
        <taxon>Spermatophyta</taxon>
        <taxon>Magnoliopsida</taxon>
        <taxon>eudicotyledons</taxon>
        <taxon>Gunneridae</taxon>
        <taxon>Pentapetalae</taxon>
        <taxon>rosids</taxon>
        <taxon>malvids</taxon>
        <taxon>Malvales</taxon>
        <taxon>Malvaceae</taxon>
        <taxon>Malvoideae</taxon>
        <taxon>Gossypium</taxon>
    </lineage>
</organism>
<dbReference type="InterPro" id="IPR036397">
    <property type="entry name" value="RNaseH_sf"/>
</dbReference>
<dbReference type="EMBL" id="JABEZV010436067">
    <property type="protein sequence ID" value="MBA0729234.1"/>
    <property type="molecule type" value="Genomic_DNA"/>
</dbReference>
<dbReference type="Gene3D" id="3.30.420.10">
    <property type="entry name" value="Ribonuclease H-like superfamily/Ribonuclease H"/>
    <property type="match status" value="1"/>
</dbReference>
<feature type="domain" description="RNase H type-1" evidence="1">
    <location>
        <begin position="7"/>
        <end position="98"/>
    </location>
</feature>
<dbReference type="Pfam" id="PF13456">
    <property type="entry name" value="RVT_3"/>
    <property type="match status" value="1"/>
</dbReference>
<evidence type="ECO:0000313" key="2">
    <source>
        <dbReference type="EMBL" id="MBA0729234.1"/>
    </source>
</evidence>
<sequence length="106" mass="12249">MWVHLFSDGIVERATGKAFAGGAIRDIEGNWIVGFNHFLGNYTSFEAELWGILDWILVMLKKGYKRTTIQTDNLEVIKALIEKEMEDSGIMILRRVQRTMRSEGQW</sequence>
<proteinExistence type="predicted"/>
<reference evidence="2 3" key="1">
    <citation type="journal article" date="2019" name="Genome Biol. Evol.">
        <title>Insights into the evolution of the New World diploid cottons (Gossypium, subgenus Houzingenia) based on genome sequencing.</title>
        <authorList>
            <person name="Grover C.E."/>
            <person name="Arick M.A. 2nd"/>
            <person name="Thrash A."/>
            <person name="Conover J.L."/>
            <person name="Sanders W.S."/>
            <person name="Peterson D.G."/>
            <person name="Frelichowski J.E."/>
            <person name="Scheffler J.A."/>
            <person name="Scheffler B.E."/>
            <person name="Wendel J.F."/>
        </authorList>
    </citation>
    <scope>NUCLEOTIDE SEQUENCE [LARGE SCALE GENOMIC DNA]</scope>
    <source>
        <strain evidence="2">4</strain>
        <tissue evidence="2">Leaf</tissue>
    </source>
</reference>
<dbReference type="CDD" id="cd06222">
    <property type="entry name" value="RNase_H_like"/>
    <property type="match status" value="1"/>
</dbReference>
<dbReference type="InterPro" id="IPR053151">
    <property type="entry name" value="RNase_H-like"/>
</dbReference>
<gene>
    <name evidence="2" type="ORF">Golax_022556</name>
</gene>
<dbReference type="InterPro" id="IPR012337">
    <property type="entry name" value="RNaseH-like_sf"/>
</dbReference>
<dbReference type="InterPro" id="IPR044730">
    <property type="entry name" value="RNase_H-like_dom_plant"/>
</dbReference>
<keyword evidence="3" id="KW-1185">Reference proteome</keyword>
<name>A0A7J9B0T2_9ROSI</name>
<accession>A0A7J9B0T2</accession>
<dbReference type="PANTHER" id="PTHR47723">
    <property type="entry name" value="OS05G0353850 PROTEIN"/>
    <property type="match status" value="1"/>
</dbReference>
<dbReference type="SUPFAM" id="SSF53098">
    <property type="entry name" value="Ribonuclease H-like"/>
    <property type="match status" value="1"/>
</dbReference>
<dbReference type="PANTHER" id="PTHR47723:SF19">
    <property type="entry name" value="POLYNUCLEOTIDYL TRANSFERASE, RIBONUCLEASE H-LIKE SUPERFAMILY PROTEIN"/>
    <property type="match status" value="1"/>
</dbReference>
<dbReference type="AlphaFoldDB" id="A0A7J9B0T2"/>
<dbReference type="InterPro" id="IPR002156">
    <property type="entry name" value="RNaseH_domain"/>
</dbReference>
<evidence type="ECO:0000313" key="3">
    <source>
        <dbReference type="Proteomes" id="UP000593574"/>
    </source>
</evidence>
<dbReference type="Proteomes" id="UP000593574">
    <property type="component" value="Unassembled WGS sequence"/>
</dbReference>
<evidence type="ECO:0000259" key="1">
    <source>
        <dbReference type="Pfam" id="PF13456"/>
    </source>
</evidence>
<dbReference type="GO" id="GO:0003676">
    <property type="term" value="F:nucleic acid binding"/>
    <property type="evidence" value="ECO:0007669"/>
    <property type="project" value="InterPro"/>
</dbReference>
<dbReference type="GO" id="GO:0004523">
    <property type="term" value="F:RNA-DNA hybrid ribonuclease activity"/>
    <property type="evidence" value="ECO:0007669"/>
    <property type="project" value="InterPro"/>
</dbReference>
<comment type="caution">
    <text evidence="2">The sequence shown here is derived from an EMBL/GenBank/DDBJ whole genome shotgun (WGS) entry which is preliminary data.</text>
</comment>